<evidence type="ECO:0000313" key="2">
    <source>
        <dbReference type="Proteomes" id="UP000198795"/>
    </source>
</evidence>
<comment type="caution">
    <text evidence="1">The sequence shown here is derived from an EMBL/GenBank/DDBJ whole genome shotgun (WGS) entry which is preliminary data.</text>
</comment>
<protein>
    <submittedName>
        <fullName evidence="1">Uncharacterized protein</fullName>
    </submittedName>
</protein>
<accession>A0A1H0QJ68</accession>
<dbReference type="EMBL" id="FNJC01000003">
    <property type="protein sequence ID" value="SDP16789.1"/>
    <property type="molecule type" value="Genomic_DNA"/>
</dbReference>
<proteinExistence type="predicted"/>
<sequence>MRLFFLPGDLICDAFGVPAESDHRQVLRSFFNMMIWGALTVGVALKVAL</sequence>
<keyword evidence="2" id="KW-1185">Reference proteome</keyword>
<reference evidence="1 2" key="1">
    <citation type="submission" date="2016-10" db="EMBL/GenBank/DDBJ databases">
        <authorList>
            <person name="Varghese N."/>
            <person name="Submissions S."/>
        </authorList>
    </citation>
    <scope>NUCLEOTIDE SEQUENCE [LARGE SCALE GENOMIC DNA]</scope>
    <source>
        <strain evidence="1 2">CGMCC 1.6497</strain>
    </source>
</reference>
<organism evidence="1 2">
    <name type="scientific">Filomicrobium insigne</name>
    <dbReference type="NCBI Taxonomy" id="418854"/>
    <lineage>
        <taxon>Bacteria</taxon>
        <taxon>Pseudomonadati</taxon>
        <taxon>Pseudomonadota</taxon>
        <taxon>Alphaproteobacteria</taxon>
        <taxon>Hyphomicrobiales</taxon>
        <taxon>Hyphomicrobiaceae</taxon>
        <taxon>Filomicrobium</taxon>
    </lineage>
</organism>
<dbReference type="RefSeq" id="WP_170832462.1">
    <property type="nucleotide sequence ID" value="NZ_FNJC01000003.1"/>
</dbReference>
<evidence type="ECO:0000313" key="1">
    <source>
        <dbReference type="EMBL" id="SDP16789.1"/>
    </source>
</evidence>
<dbReference type="Proteomes" id="UP000198795">
    <property type="component" value="Unassembled WGS sequence"/>
</dbReference>
<name>A0A1H0QJ68_9HYPH</name>
<gene>
    <name evidence="1" type="ORF">SAMN04488061_2378</name>
</gene>